<feature type="region of interest" description="Disordered" evidence="1">
    <location>
        <begin position="1"/>
        <end position="53"/>
    </location>
</feature>
<dbReference type="Proteomes" id="UP000325313">
    <property type="component" value="Unassembled WGS sequence"/>
</dbReference>
<reference evidence="2 3" key="1">
    <citation type="submission" date="2019-05" db="EMBL/GenBank/DDBJ databases">
        <title>Emergence of the Ug99 lineage of the wheat stem rust pathogen through somatic hybridization.</title>
        <authorList>
            <person name="Li F."/>
            <person name="Upadhyaya N.M."/>
            <person name="Sperschneider J."/>
            <person name="Matny O."/>
            <person name="Nguyen-Phuc H."/>
            <person name="Mago R."/>
            <person name="Raley C."/>
            <person name="Miller M.E."/>
            <person name="Silverstein K.A.T."/>
            <person name="Henningsen E."/>
            <person name="Hirsch C.D."/>
            <person name="Visser B."/>
            <person name="Pretorius Z.A."/>
            <person name="Steffenson B.J."/>
            <person name="Schwessinger B."/>
            <person name="Dodds P.N."/>
            <person name="Figueroa M."/>
        </authorList>
    </citation>
    <scope>NUCLEOTIDE SEQUENCE [LARGE SCALE GENOMIC DNA]</scope>
    <source>
        <strain evidence="2 3">Ug99</strain>
    </source>
</reference>
<name>A0A5B0PQG0_PUCGR</name>
<comment type="caution">
    <text evidence="2">The sequence shown here is derived from an EMBL/GenBank/DDBJ whole genome shotgun (WGS) entry which is preliminary data.</text>
</comment>
<feature type="compositionally biased region" description="Basic and acidic residues" evidence="1">
    <location>
        <begin position="35"/>
        <end position="53"/>
    </location>
</feature>
<dbReference type="AlphaFoldDB" id="A0A5B0PQG0"/>
<gene>
    <name evidence="2" type="ORF">PGTUg99_037444</name>
</gene>
<organism evidence="2 3">
    <name type="scientific">Puccinia graminis f. sp. tritici</name>
    <dbReference type="NCBI Taxonomy" id="56615"/>
    <lineage>
        <taxon>Eukaryota</taxon>
        <taxon>Fungi</taxon>
        <taxon>Dikarya</taxon>
        <taxon>Basidiomycota</taxon>
        <taxon>Pucciniomycotina</taxon>
        <taxon>Pucciniomycetes</taxon>
        <taxon>Pucciniales</taxon>
        <taxon>Pucciniaceae</taxon>
        <taxon>Puccinia</taxon>
    </lineage>
</organism>
<dbReference type="EMBL" id="VDEP01000337">
    <property type="protein sequence ID" value="KAA1102934.1"/>
    <property type="molecule type" value="Genomic_DNA"/>
</dbReference>
<sequence length="53" mass="6122">MELHPSVDESPLLLLVKDGKKKRRSGQPNQCRCCHRSDHQSQHHEQDGCRCRG</sequence>
<accession>A0A5B0PQG0</accession>
<evidence type="ECO:0000256" key="1">
    <source>
        <dbReference type="SAM" id="MobiDB-lite"/>
    </source>
</evidence>
<evidence type="ECO:0000313" key="3">
    <source>
        <dbReference type="Proteomes" id="UP000325313"/>
    </source>
</evidence>
<protein>
    <submittedName>
        <fullName evidence="2">Uncharacterized protein</fullName>
    </submittedName>
</protein>
<evidence type="ECO:0000313" key="2">
    <source>
        <dbReference type="EMBL" id="KAA1102934.1"/>
    </source>
</evidence>
<proteinExistence type="predicted"/>